<protein>
    <submittedName>
        <fullName evidence="7">Phosphoglycerate mutase</fullName>
    </submittedName>
</protein>
<dbReference type="Pfam" id="PF10143">
    <property type="entry name" value="PhosphMutase"/>
    <property type="match status" value="1"/>
</dbReference>
<organism evidence="7 8">
    <name type="scientific">Candidatus Nitrohelix vancouverensis</name>
    <dbReference type="NCBI Taxonomy" id="2705534"/>
    <lineage>
        <taxon>Bacteria</taxon>
        <taxon>Pseudomonadati</taxon>
        <taxon>Nitrospinota/Tectimicrobiota group</taxon>
        <taxon>Nitrospinota</taxon>
        <taxon>Nitrospinia</taxon>
        <taxon>Nitrospinales</taxon>
        <taxon>Nitrospinaceae</taxon>
        <taxon>Candidatus Nitrohelix</taxon>
    </lineage>
</organism>
<evidence type="ECO:0000313" key="7">
    <source>
        <dbReference type="EMBL" id="QPJ63926.1"/>
    </source>
</evidence>
<evidence type="ECO:0000259" key="6">
    <source>
        <dbReference type="Pfam" id="PF01676"/>
    </source>
</evidence>
<evidence type="ECO:0000256" key="1">
    <source>
        <dbReference type="ARBA" id="ARBA00000370"/>
    </source>
</evidence>
<dbReference type="GO" id="GO:0006096">
    <property type="term" value="P:glycolytic process"/>
    <property type="evidence" value="ECO:0007669"/>
    <property type="project" value="UniProtKB-KW"/>
</dbReference>
<dbReference type="PANTHER" id="PTHR31209:SF4">
    <property type="entry name" value="2,3-BISPHOSPHOGLYCERATE-INDEPENDENT PHOSPHOGLYCERATE MUTASE"/>
    <property type="match status" value="1"/>
</dbReference>
<dbReference type="PANTHER" id="PTHR31209">
    <property type="entry name" value="COFACTOR-INDEPENDENT PHOSPHOGLYCERATE MUTASE"/>
    <property type="match status" value="1"/>
</dbReference>
<dbReference type="InterPro" id="IPR006124">
    <property type="entry name" value="Metalloenzyme"/>
</dbReference>
<feature type="domain" description="Metalloenzyme" evidence="6">
    <location>
        <begin position="1"/>
        <end position="362"/>
    </location>
</feature>
<evidence type="ECO:0000256" key="2">
    <source>
        <dbReference type="ARBA" id="ARBA00002315"/>
    </source>
</evidence>
<dbReference type="InterPro" id="IPR017850">
    <property type="entry name" value="Alkaline_phosphatase_core_sf"/>
</dbReference>
<evidence type="ECO:0000256" key="3">
    <source>
        <dbReference type="ARBA" id="ARBA00004921"/>
    </source>
</evidence>
<gene>
    <name evidence="7" type="ORF">G3M78_00280</name>
</gene>
<evidence type="ECO:0000313" key="8">
    <source>
        <dbReference type="Proteomes" id="UP000594464"/>
    </source>
</evidence>
<comment type="function">
    <text evidence="2">Catalyzes the interconversion of 2-phosphoglycerate and 3-phosphoglycerate.</text>
</comment>
<comment type="similarity">
    <text evidence="4">Belongs to the BPG-independent phosphoglycerate mutase family. A-PGAM subfamily.</text>
</comment>
<dbReference type="GO" id="GO:0004619">
    <property type="term" value="F:phosphoglycerate mutase activity"/>
    <property type="evidence" value="ECO:0007669"/>
    <property type="project" value="UniProtKB-EC"/>
</dbReference>
<dbReference type="Proteomes" id="UP000594464">
    <property type="component" value="Chromosome"/>
</dbReference>
<keyword evidence="5" id="KW-0324">Glycolysis</keyword>
<comment type="catalytic activity">
    <reaction evidence="1">
        <text>(2R)-2-phosphoglycerate = (2R)-3-phosphoglycerate</text>
        <dbReference type="Rhea" id="RHEA:15901"/>
        <dbReference type="ChEBI" id="CHEBI:58272"/>
        <dbReference type="ChEBI" id="CHEBI:58289"/>
        <dbReference type="EC" id="5.4.2.12"/>
    </reaction>
</comment>
<evidence type="ECO:0000256" key="5">
    <source>
        <dbReference type="ARBA" id="ARBA00023152"/>
    </source>
</evidence>
<comment type="pathway">
    <text evidence="3">Carbohydrate degradation.</text>
</comment>
<dbReference type="KEGG" id="nva:G3M78_00280"/>
<dbReference type="InterPro" id="IPR004456">
    <property type="entry name" value="Pglycerate_mutase_ApgM"/>
</dbReference>
<dbReference type="Pfam" id="PF01676">
    <property type="entry name" value="Metalloenzyme"/>
    <property type="match status" value="1"/>
</dbReference>
<dbReference type="SUPFAM" id="SSF53649">
    <property type="entry name" value="Alkaline phosphatase-like"/>
    <property type="match status" value="1"/>
</dbReference>
<dbReference type="GO" id="GO:0046872">
    <property type="term" value="F:metal ion binding"/>
    <property type="evidence" value="ECO:0007669"/>
    <property type="project" value="InterPro"/>
</dbReference>
<dbReference type="Gene3D" id="3.40.720.10">
    <property type="entry name" value="Alkaline Phosphatase, subunit A"/>
    <property type="match status" value="2"/>
</dbReference>
<dbReference type="EMBL" id="CP048620">
    <property type="protein sequence ID" value="QPJ63926.1"/>
    <property type="molecule type" value="Genomic_DNA"/>
</dbReference>
<evidence type="ECO:0000256" key="4">
    <source>
        <dbReference type="ARBA" id="ARBA00005524"/>
    </source>
</evidence>
<dbReference type="AlphaFoldDB" id="A0A7T0BZS0"/>
<sequence>MKYIIIVGNGLTDQPVAERDNRTPLQLADIPNLDGLARNGSCGSLRAVPEDMTAGNDVSYTSLLGFAPEQYQTGSAHYIARALGIDTGKGETPLCCDFIILQSSHNDMVMKDFTAGELDSAQSKELLEALGKNIYDIDASFHPGRGFRNLMVLKNATITAPLESPYELIGEGIRKFLPAEKETKDLAFIMNQAQIILHNHPFNQSRRQKKLDMVNSVWLWGTGVAQDLPNFEKSFGRKALVISPDLLLQGMARSAGMDVDPLDEERIQTETGYKELADAALDALDRYDVVYVHATGAELPSLRGMIDEKILAIEDFDSELVGPLAQAAEQRGDARLLVAINHSASVVNMRYGKEPTPFVVYPAVDGLESAQDFDESIATKKSGAYENGPDFITAMLGGPA</sequence>
<name>A0A7T0BZS0_9BACT</name>
<dbReference type="NCBIfam" id="TIGR00306">
    <property type="entry name" value="apgM"/>
    <property type="match status" value="1"/>
</dbReference>
<reference evidence="8" key="1">
    <citation type="submission" date="2020-02" db="EMBL/GenBank/DDBJ databases">
        <title>Genomic and physiological characterization of two novel Nitrospinaceae genera.</title>
        <authorList>
            <person name="Mueller A.J."/>
            <person name="Jung M.-Y."/>
            <person name="Strachan C.R."/>
            <person name="Herbold C.W."/>
            <person name="Kirkegaard R.H."/>
            <person name="Daims H."/>
        </authorList>
    </citation>
    <scope>NUCLEOTIDE SEQUENCE [LARGE SCALE GENOMIC DNA]</scope>
</reference>
<accession>A0A7T0BZS0</accession>
<proteinExistence type="inferred from homology"/>